<evidence type="ECO:0000313" key="2">
    <source>
        <dbReference type="EMBL" id="MTH48064.1"/>
    </source>
</evidence>
<evidence type="ECO:0000313" key="3">
    <source>
        <dbReference type="Proteomes" id="UP000477739"/>
    </source>
</evidence>
<comment type="caution">
    <text evidence="2">The sequence shown here is derived from an EMBL/GenBank/DDBJ whole genome shotgun (WGS) entry which is preliminary data.</text>
</comment>
<dbReference type="Pfam" id="PF03321">
    <property type="entry name" value="GH3"/>
    <property type="match status" value="1"/>
</dbReference>
<dbReference type="AlphaFoldDB" id="A0A6L6IQ43"/>
<keyword evidence="3" id="KW-1185">Reference proteome</keyword>
<evidence type="ECO:0000256" key="1">
    <source>
        <dbReference type="SAM" id="MobiDB-lite"/>
    </source>
</evidence>
<accession>A0A6L6IQ43</accession>
<gene>
    <name evidence="2" type="ORF">GJV78_17695</name>
</gene>
<reference evidence="2 3" key="1">
    <citation type="submission" date="2019-11" db="EMBL/GenBank/DDBJ databases">
        <title>Escherichia alba sp. nov. isolated from the gut of plastic-eating superworms Zophobas atratus.</title>
        <authorList>
            <person name="Yang Y."/>
        </authorList>
    </citation>
    <scope>NUCLEOTIDE SEQUENCE [LARGE SCALE GENOMIC DNA]</scope>
    <source>
        <strain evidence="3">BIT-B35</strain>
    </source>
</reference>
<proteinExistence type="predicted"/>
<dbReference type="OrthoDB" id="9807441at2"/>
<dbReference type="EMBL" id="WMJZ01000028">
    <property type="protein sequence ID" value="MTH48064.1"/>
    <property type="molecule type" value="Genomic_DNA"/>
</dbReference>
<name>A0A6L6IQ43_9ENTR</name>
<feature type="region of interest" description="Disordered" evidence="1">
    <location>
        <begin position="86"/>
        <end position="136"/>
    </location>
</feature>
<organism evidence="2 3">
    <name type="scientific">Intestinirhabdus alba</name>
    <dbReference type="NCBI Taxonomy" id="2899544"/>
    <lineage>
        <taxon>Bacteria</taxon>
        <taxon>Pseudomonadati</taxon>
        <taxon>Pseudomonadota</taxon>
        <taxon>Gammaproteobacteria</taxon>
        <taxon>Enterobacterales</taxon>
        <taxon>Enterobacteriaceae</taxon>
        <taxon>Intestinirhabdus</taxon>
    </lineage>
</organism>
<dbReference type="Proteomes" id="UP000477739">
    <property type="component" value="Unassembled WGS sequence"/>
</dbReference>
<protein>
    <submittedName>
        <fullName evidence="2">Uncharacterized protein</fullName>
    </submittedName>
</protein>
<sequence>MSWFACTEDFQRRAPIVDYEALAPLIERIADGEQNLLFTAPALAFETTGGSHSGGKLIPYTARGLDDFRRALTGWLADTIAGHRLAAGRPRSRRRRRGAVPLSPLPGDAGNPMPLAAGAGGVAEGQRQFAPHLQRR</sequence>